<protein>
    <recommendedName>
        <fullName evidence="3">DUF1806 family protein</fullName>
    </recommendedName>
</protein>
<gene>
    <name evidence="1" type="ORF">SAMN04488137_4016</name>
</gene>
<dbReference type="AlphaFoldDB" id="A0A1H0AAD9"/>
<dbReference type="Pfam" id="PF08830">
    <property type="entry name" value="DUF1806"/>
    <property type="match status" value="1"/>
</dbReference>
<reference evidence="2" key="1">
    <citation type="submission" date="2016-10" db="EMBL/GenBank/DDBJ databases">
        <authorList>
            <person name="Varghese N."/>
            <person name="Submissions S."/>
        </authorList>
    </citation>
    <scope>NUCLEOTIDE SEQUENCE [LARGE SCALE GENOMIC DNA]</scope>
    <source>
        <strain evidence="2">CGMCC 1.6854</strain>
    </source>
</reference>
<dbReference type="InterPro" id="IPR036492">
    <property type="entry name" value="YojF_sf"/>
</dbReference>
<dbReference type="STRING" id="459525.SAMN04488137_4016"/>
<dbReference type="EMBL" id="FNHW01000002">
    <property type="protein sequence ID" value="SDN30530.1"/>
    <property type="molecule type" value="Genomic_DNA"/>
</dbReference>
<proteinExistence type="predicted"/>
<dbReference type="OrthoDB" id="2352913at2"/>
<accession>A0A1H0AAD9</accession>
<evidence type="ECO:0000313" key="2">
    <source>
        <dbReference type="Proteomes" id="UP000199544"/>
    </source>
</evidence>
<organism evidence="1 2">
    <name type="scientific">Fictibacillus solisalsi</name>
    <dbReference type="NCBI Taxonomy" id="459525"/>
    <lineage>
        <taxon>Bacteria</taxon>
        <taxon>Bacillati</taxon>
        <taxon>Bacillota</taxon>
        <taxon>Bacilli</taxon>
        <taxon>Bacillales</taxon>
        <taxon>Fictibacillaceae</taxon>
        <taxon>Fictibacillus</taxon>
    </lineage>
</organism>
<dbReference type="Proteomes" id="UP000199544">
    <property type="component" value="Unassembled WGS sequence"/>
</dbReference>
<sequence length="116" mass="12975">MQPITLDTVQNEINKFLNQDVYLHLETTNGAYASHFNQSFFSVGAYIRNAKVNFERGIITGDKAPYRAGLKIELGWVYAEGLTHWEVNEDGQLLLAGHDAEGKLAVALQLSPHPFE</sequence>
<name>A0A1H0AAD9_9BACL</name>
<evidence type="ECO:0008006" key="3">
    <source>
        <dbReference type="Google" id="ProtNLM"/>
    </source>
</evidence>
<dbReference type="InterPro" id="IPR014934">
    <property type="entry name" value="DUF1806"/>
</dbReference>
<keyword evidence="2" id="KW-1185">Reference proteome</keyword>
<evidence type="ECO:0000313" key="1">
    <source>
        <dbReference type="EMBL" id="SDN30530.1"/>
    </source>
</evidence>
<dbReference type="Gene3D" id="2.70.180.10">
    <property type="entry name" value="Hypothetical protein YojF"/>
    <property type="match status" value="1"/>
</dbReference>
<dbReference type="RefSeq" id="WP_090237395.1">
    <property type="nucleotide sequence ID" value="NZ_FNHW01000002.1"/>
</dbReference>
<dbReference type="SUPFAM" id="SSF89442">
    <property type="entry name" value="Hypothetical protein YojF"/>
    <property type="match status" value="1"/>
</dbReference>